<feature type="compositionally biased region" description="Acidic residues" evidence="2">
    <location>
        <begin position="180"/>
        <end position="195"/>
    </location>
</feature>
<feature type="coiled-coil region" evidence="1">
    <location>
        <begin position="880"/>
        <end position="943"/>
    </location>
</feature>
<reference evidence="3 4" key="1">
    <citation type="journal article" date="2022" name="Allergy">
        <title>Genome assembly and annotation of Periplaneta americana reveal a comprehensive cockroach allergen profile.</title>
        <authorList>
            <person name="Wang L."/>
            <person name="Xiong Q."/>
            <person name="Saelim N."/>
            <person name="Wang L."/>
            <person name="Nong W."/>
            <person name="Wan A.T."/>
            <person name="Shi M."/>
            <person name="Liu X."/>
            <person name="Cao Q."/>
            <person name="Hui J.H.L."/>
            <person name="Sookrung N."/>
            <person name="Leung T.F."/>
            <person name="Tungtrongchitr A."/>
            <person name="Tsui S.K.W."/>
        </authorList>
    </citation>
    <scope>NUCLEOTIDE SEQUENCE [LARGE SCALE GENOMIC DNA]</scope>
    <source>
        <strain evidence="3">PWHHKU_190912</strain>
    </source>
</reference>
<gene>
    <name evidence="3" type="ORF">ANN_22916</name>
</gene>
<evidence type="ECO:0000256" key="1">
    <source>
        <dbReference type="SAM" id="Coils"/>
    </source>
</evidence>
<feature type="compositionally biased region" description="Gly residues" evidence="2">
    <location>
        <begin position="1024"/>
        <end position="1040"/>
    </location>
</feature>
<feature type="compositionally biased region" description="Gly residues" evidence="2">
    <location>
        <begin position="39"/>
        <end position="48"/>
    </location>
</feature>
<dbReference type="Proteomes" id="UP001148838">
    <property type="component" value="Unassembled WGS sequence"/>
</dbReference>
<feature type="compositionally biased region" description="Basic and acidic residues" evidence="2">
    <location>
        <begin position="70"/>
        <end position="80"/>
    </location>
</feature>
<dbReference type="InterPro" id="IPR052709">
    <property type="entry name" value="Transposase-MT_Hybrid"/>
</dbReference>
<feature type="compositionally biased region" description="Polar residues" evidence="2">
    <location>
        <begin position="366"/>
        <end position="408"/>
    </location>
</feature>
<protein>
    <submittedName>
        <fullName evidence="3">Uncharacterized protein</fullName>
    </submittedName>
</protein>
<name>A0ABQ8SKU7_PERAM</name>
<feature type="region of interest" description="Disordered" evidence="2">
    <location>
        <begin position="1022"/>
        <end position="1041"/>
    </location>
</feature>
<evidence type="ECO:0000256" key="2">
    <source>
        <dbReference type="SAM" id="MobiDB-lite"/>
    </source>
</evidence>
<dbReference type="PANTHER" id="PTHR46060">
    <property type="entry name" value="MARINER MOS1 TRANSPOSASE-LIKE PROTEIN"/>
    <property type="match status" value="1"/>
</dbReference>
<feature type="compositionally biased region" description="Basic and acidic residues" evidence="2">
    <location>
        <begin position="17"/>
        <end position="35"/>
    </location>
</feature>
<comment type="caution">
    <text evidence="3">The sequence shown here is derived from an EMBL/GenBank/DDBJ whole genome shotgun (WGS) entry which is preliminary data.</text>
</comment>
<dbReference type="Gene3D" id="3.30.420.10">
    <property type="entry name" value="Ribonuclease H-like superfamily/Ribonuclease H"/>
    <property type="match status" value="1"/>
</dbReference>
<feature type="compositionally biased region" description="Low complexity" evidence="2">
    <location>
        <begin position="350"/>
        <end position="365"/>
    </location>
</feature>
<keyword evidence="4" id="KW-1185">Reference proteome</keyword>
<dbReference type="InterPro" id="IPR036397">
    <property type="entry name" value="RNaseH_sf"/>
</dbReference>
<feature type="coiled-coil region" evidence="1">
    <location>
        <begin position="668"/>
        <end position="730"/>
    </location>
</feature>
<feature type="region of interest" description="Disordered" evidence="2">
    <location>
        <begin position="180"/>
        <end position="233"/>
    </location>
</feature>
<dbReference type="PANTHER" id="PTHR46060:SF1">
    <property type="entry name" value="MARINER MOS1 TRANSPOSASE-LIKE PROTEIN"/>
    <property type="match status" value="1"/>
</dbReference>
<dbReference type="EMBL" id="JAJSOF020000025">
    <property type="protein sequence ID" value="KAJ4434357.1"/>
    <property type="molecule type" value="Genomic_DNA"/>
</dbReference>
<feature type="compositionally biased region" description="Low complexity" evidence="2">
    <location>
        <begin position="298"/>
        <end position="315"/>
    </location>
</feature>
<feature type="region of interest" description="Disordered" evidence="2">
    <location>
        <begin position="293"/>
        <end position="529"/>
    </location>
</feature>
<accession>A0ABQ8SKU7</accession>
<evidence type="ECO:0000313" key="4">
    <source>
        <dbReference type="Proteomes" id="UP001148838"/>
    </source>
</evidence>
<feature type="compositionally biased region" description="Low complexity" evidence="2">
    <location>
        <begin position="431"/>
        <end position="452"/>
    </location>
</feature>
<keyword evidence="1" id="KW-0175">Coiled coil</keyword>
<sequence length="1066" mass="114685">MACTEGSDQESLPKSIIRHDNNHQLQDRLESDTDMKQGIGKGGGGGGGDNDEEKGIENGEGQEDNTSKAQEVHSEQRGDLDETMTNENLSDLIVDQMRDKSYVSEDLKDELSGLEVTDQSLESGGKDSVVDSELSEMGSVHIQNSSFKLDSVDFSSLVSLEEEFIVSDKETNMYLVDTTDTETAGDDGTEADQDATVENSDFRSTEPNGKVTGDGSDSGVEVNGFSSYGGRESSPALLRAFSSNSGGYTSSCGGLEDSLTASTATPAASCDSSLISCYSTYEDTEDIVTNTTTMMLQVDGDGTSEGGSESSSVTSKDTRTVNSKNGSGKKMTPSANRNGAKKRTLAADVAKNSVSSASCKSKSASPTATPVNTSRTKLSSQRQSPVASKTPSTQTGTGAVSKSSAHTSSQKRDKLPATMTTSGGAIKSRPSTSGSSTKSSASSSMSKSACGSLPSGSKVRSKDSSMTSGSESRRDGVPSSATTPKGRGAKSVRSKVIGGTDDGRWPSSANKPHAVLPRSRGGSVVDGQGRKLNVASSSSTVSSGSFMESKATALEKYATLPRRRRCKSPEIQVGLETTLRSHSVSRDPSLNRAASLRKQHYLREGGSLNKSLPPYPRRRFHGRTVIYHETSSQTALTASDVEKALAGVAVKEPGNLDAVETQEQEIQVDRRMEEVERLEFQLKLLTEDHTRLKADSVRQIEELTTKERLLEEEKAEKLAVKEELDQHSDRVLAMLRNAKGDHLDENDDADCLQALETYLQSSSHVVIKQQQEINELQTLCRTLKRSCAFHDNAHPHTAASTREFLDQFGWEIFDHSPYSPDLAPCDFYLFTKLKDFLGGTRFGSDEELKKTLNTWLNELAAEEYLIKVDLEKSLAAQKTLLQQQQEIEAESIELQEFLQAEKSTLAEALRDAEAEIKGQREQLSQKESELERQQEECKHLVRISEQRRQENLALQARLCSLEQRSRELLLQQGAAVSGAAVALSGLSSRLDGLVEQLVMSYNISEKDLEVVAALLVSSSPNAAGAGGGGSGEGGGVGGAGRESAVSRMMEQACLSKIFSAFTNTVL</sequence>
<evidence type="ECO:0000313" key="3">
    <source>
        <dbReference type="EMBL" id="KAJ4434357.1"/>
    </source>
</evidence>
<organism evidence="3 4">
    <name type="scientific">Periplaneta americana</name>
    <name type="common">American cockroach</name>
    <name type="synonym">Blatta americana</name>
    <dbReference type="NCBI Taxonomy" id="6978"/>
    <lineage>
        <taxon>Eukaryota</taxon>
        <taxon>Metazoa</taxon>
        <taxon>Ecdysozoa</taxon>
        <taxon>Arthropoda</taxon>
        <taxon>Hexapoda</taxon>
        <taxon>Insecta</taxon>
        <taxon>Pterygota</taxon>
        <taxon>Neoptera</taxon>
        <taxon>Polyneoptera</taxon>
        <taxon>Dictyoptera</taxon>
        <taxon>Blattodea</taxon>
        <taxon>Blattoidea</taxon>
        <taxon>Blattidae</taxon>
        <taxon>Blattinae</taxon>
        <taxon>Periplaneta</taxon>
    </lineage>
</organism>
<feature type="region of interest" description="Disordered" evidence="2">
    <location>
        <begin position="1"/>
        <end position="92"/>
    </location>
</feature>
<proteinExistence type="predicted"/>